<dbReference type="AlphaFoldDB" id="A0A0M4LTG8"/>
<gene>
    <name evidence="1" type="ORF">PU02_1083</name>
</gene>
<dbReference type="KEGG" id="banc:PU02_1083"/>
<dbReference type="EMBL" id="CP010401">
    <property type="protein sequence ID" value="ALE03897.1"/>
    <property type="molecule type" value="Genomic_DNA"/>
</dbReference>
<protein>
    <submittedName>
        <fullName evidence="1">Uncharacterized protein</fullName>
    </submittedName>
</protein>
<organism evidence="1 2">
    <name type="scientific">Bartonella ancashensis</name>
    <dbReference type="NCBI Taxonomy" id="1318743"/>
    <lineage>
        <taxon>Bacteria</taxon>
        <taxon>Pseudomonadati</taxon>
        <taxon>Pseudomonadota</taxon>
        <taxon>Alphaproteobacteria</taxon>
        <taxon>Hyphomicrobiales</taxon>
        <taxon>Bartonellaceae</taxon>
        <taxon>Bartonella</taxon>
    </lineage>
</organism>
<sequence length="41" mass="4745">MSRDAPSINETFHSEIHLKIVTQQLMDTITLLPQKQLPQQN</sequence>
<keyword evidence="2" id="KW-1185">Reference proteome</keyword>
<dbReference type="Proteomes" id="UP000057213">
    <property type="component" value="Chromosome"/>
</dbReference>
<proteinExistence type="predicted"/>
<reference evidence="1 2" key="1">
    <citation type="journal article" date="2015" name="Genome Announc.">
        <title>Complete Genome Sequence of Bartonella ancashensis Strain 20.00, Isolated from the Blood of a Patient with Verruga Peruana.</title>
        <authorList>
            <person name="Hang J."/>
            <person name="Mullins K.E."/>
            <person name="Clifford R.J."/>
            <person name="Onmus-Leone F."/>
            <person name="Yang Y."/>
            <person name="Jiang J."/>
            <person name="Leguia M."/>
            <person name="Kasper M.R."/>
            <person name="Maguina C."/>
            <person name="Lesho E.P."/>
            <person name="Jarman R.G."/>
            <person name="Richards A.L."/>
            <person name="Blazes D."/>
        </authorList>
    </citation>
    <scope>NUCLEOTIDE SEQUENCE [LARGE SCALE GENOMIC DNA]</scope>
    <source>
        <strain evidence="1 2">20.00</strain>
    </source>
</reference>
<evidence type="ECO:0000313" key="2">
    <source>
        <dbReference type="Proteomes" id="UP000057213"/>
    </source>
</evidence>
<evidence type="ECO:0000313" key="1">
    <source>
        <dbReference type="EMBL" id="ALE03897.1"/>
    </source>
</evidence>
<accession>A0A0M4LTG8</accession>
<name>A0A0M4LTG8_9HYPH</name>